<keyword evidence="1" id="KW-0863">Zinc-finger</keyword>
<keyword evidence="1" id="KW-0479">Metal-binding</keyword>
<feature type="compositionally biased region" description="Basic residues" evidence="2">
    <location>
        <begin position="158"/>
        <end position="179"/>
    </location>
</feature>
<evidence type="ECO:0000256" key="1">
    <source>
        <dbReference type="PROSITE-ProRule" id="PRU00723"/>
    </source>
</evidence>
<dbReference type="AlphaFoldDB" id="A0A813I925"/>
<dbReference type="GO" id="GO:0008270">
    <property type="term" value="F:zinc ion binding"/>
    <property type="evidence" value="ECO:0007669"/>
    <property type="project" value="UniProtKB-KW"/>
</dbReference>
<feature type="compositionally biased region" description="Polar residues" evidence="2">
    <location>
        <begin position="141"/>
        <end position="151"/>
    </location>
</feature>
<feature type="domain" description="C3H1-type" evidence="3">
    <location>
        <begin position="256"/>
        <end position="283"/>
    </location>
</feature>
<evidence type="ECO:0000256" key="2">
    <source>
        <dbReference type="SAM" id="MobiDB-lite"/>
    </source>
</evidence>
<evidence type="ECO:0000313" key="6">
    <source>
        <dbReference type="Proteomes" id="UP000626109"/>
    </source>
</evidence>
<reference evidence="4" key="1">
    <citation type="submission" date="2021-02" db="EMBL/GenBank/DDBJ databases">
        <authorList>
            <person name="Dougan E. K."/>
            <person name="Rhodes N."/>
            <person name="Thang M."/>
            <person name="Chan C."/>
        </authorList>
    </citation>
    <scope>NUCLEOTIDE SEQUENCE</scope>
</reference>
<comment type="caution">
    <text evidence="4">The sequence shown here is derived from an EMBL/GenBank/DDBJ whole genome shotgun (WGS) entry which is preliminary data.</text>
</comment>
<sequence length="331" mass="37390">MLAAVEEVSQVFAGLKQALEDAEEAMKTLARTEKTKLNEALQEVSQQREEEDERQKEFERLSEQKEFEFQERWAKQEEKINTKREQSHKLVKSLKPLQAQIAQLRTELAEARTLNASLENKMGAEKLADPIQDAPAKPRRTGSQSQESQSPCPAARRSASKPKRQSCSRSRSPQRRGIRLHGPGDSQDSRARDQDRGDQEQRDRCREPPSSRRGTGERTRAARDDSREPQRSGSRSAEPQRRRGGGGKGKDKDARGAQAILCSFVVVGKCTRGDRCPLRHPPAHEVELIHGKMGRTPCRFGLDCTRAGCLCKHPEGKRALREPSRERRSRS</sequence>
<dbReference type="InterPro" id="IPR000571">
    <property type="entry name" value="Znf_CCCH"/>
</dbReference>
<dbReference type="Gene3D" id="4.10.1000.40">
    <property type="match status" value="1"/>
</dbReference>
<feature type="region of interest" description="Disordered" evidence="2">
    <location>
        <begin position="120"/>
        <end position="254"/>
    </location>
</feature>
<evidence type="ECO:0000313" key="5">
    <source>
        <dbReference type="EMBL" id="CAE8720624.1"/>
    </source>
</evidence>
<feature type="compositionally biased region" description="Basic and acidic residues" evidence="2">
    <location>
        <begin position="187"/>
        <end position="230"/>
    </location>
</feature>
<dbReference type="EMBL" id="CAJNNW010033837">
    <property type="protein sequence ID" value="CAE8720624.1"/>
    <property type="molecule type" value="Genomic_DNA"/>
</dbReference>
<organism evidence="4 6">
    <name type="scientific">Polarella glacialis</name>
    <name type="common">Dinoflagellate</name>
    <dbReference type="NCBI Taxonomy" id="89957"/>
    <lineage>
        <taxon>Eukaryota</taxon>
        <taxon>Sar</taxon>
        <taxon>Alveolata</taxon>
        <taxon>Dinophyceae</taxon>
        <taxon>Suessiales</taxon>
        <taxon>Suessiaceae</taxon>
        <taxon>Polarella</taxon>
    </lineage>
</organism>
<proteinExistence type="predicted"/>
<accession>A0A813I925</accession>
<protein>
    <recommendedName>
        <fullName evidence="3">C3H1-type domain-containing protein</fullName>
    </recommendedName>
</protein>
<evidence type="ECO:0000313" key="4">
    <source>
        <dbReference type="EMBL" id="CAE8646805.1"/>
    </source>
</evidence>
<dbReference type="PROSITE" id="PS50103">
    <property type="entry name" value="ZF_C3H1"/>
    <property type="match status" value="1"/>
</dbReference>
<dbReference type="EMBL" id="CAJNNW010004843">
    <property type="protein sequence ID" value="CAE8646805.1"/>
    <property type="molecule type" value="Genomic_DNA"/>
</dbReference>
<keyword evidence="1" id="KW-0862">Zinc</keyword>
<dbReference type="Proteomes" id="UP000626109">
    <property type="component" value="Unassembled WGS sequence"/>
</dbReference>
<gene>
    <name evidence="5" type="ORF">PGLA2088_LOCUS41442</name>
    <name evidence="4" type="ORF">PGLA2088_LOCUS5127</name>
</gene>
<evidence type="ECO:0000259" key="3">
    <source>
        <dbReference type="PROSITE" id="PS50103"/>
    </source>
</evidence>
<name>A0A813I925_POLGL</name>
<feature type="region of interest" description="Disordered" evidence="2">
    <location>
        <begin position="40"/>
        <end position="60"/>
    </location>
</feature>
<feature type="zinc finger region" description="C3H1-type" evidence="1">
    <location>
        <begin position="256"/>
        <end position="283"/>
    </location>
</feature>